<dbReference type="PROSITE" id="PS50102">
    <property type="entry name" value="RRM"/>
    <property type="match status" value="2"/>
</dbReference>
<dbReference type="InterPro" id="IPR051945">
    <property type="entry name" value="RRM_MRD1_RNA_proc_ribogen"/>
</dbReference>
<evidence type="ECO:0000256" key="1">
    <source>
        <dbReference type="ARBA" id="ARBA00004123"/>
    </source>
</evidence>
<evidence type="ECO:0000259" key="7">
    <source>
        <dbReference type="PROSITE" id="PS50102"/>
    </source>
</evidence>
<keyword evidence="9" id="KW-1185">Reference proteome</keyword>
<dbReference type="PANTHER" id="PTHR48039">
    <property type="entry name" value="RNA-BINDING MOTIF PROTEIN 14B"/>
    <property type="match status" value="1"/>
</dbReference>
<dbReference type="SUPFAM" id="SSF54928">
    <property type="entry name" value="RNA-binding domain, RBD"/>
    <property type="match status" value="1"/>
</dbReference>
<comment type="caution">
    <text evidence="8">The sequence shown here is derived from an EMBL/GenBank/DDBJ whole genome shotgun (WGS) entry which is preliminary data.</text>
</comment>
<gene>
    <name evidence="8" type="primary">RBM28</name>
    <name evidence="8" type="ORF">Ciccas_013362</name>
</gene>
<dbReference type="SMART" id="SM00360">
    <property type="entry name" value="RRM"/>
    <property type="match status" value="2"/>
</dbReference>
<dbReference type="Pfam" id="PF00076">
    <property type="entry name" value="RRM_1"/>
    <property type="match status" value="2"/>
</dbReference>
<organism evidence="8 9">
    <name type="scientific">Cichlidogyrus casuarinus</name>
    <dbReference type="NCBI Taxonomy" id="1844966"/>
    <lineage>
        <taxon>Eukaryota</taxon>
        <taxon>Metazoa</taxon>
        <taxon>Spiralia</taxon>
        <taxon>Lophotrochozoa</taxon>
        <taxon>Platyhelminthes</taxon>
        <taxon>Monogenea</taxon>
        <taxon>Monopisthocotylea</taxon>
        <taxon>Dactylogyridea</taxon>
        <taxon>Ancyrocephalidae</taxon>
        <taxon>Cichlidogyrus</taxon>
    </lineage>
</organism>
<dbReference type="InterPro" id="IPR035979">
    <property type="entry name" value="RBD_domain_sf"/>
</dbReference>
<protein>
    <submittedName>
        <fullName evidence="8">RNA-binding protein 28</fullName>
    </submittedName>
</protein>
<reference evidence="8 9" key="1">
    <citation type="submission" date="2024-11" db="EMBL/GenBank/DDBJ databases">
        <title>Adaptive evolution of stress response genes in parasites aligns with host niche diversity.</title>
        <authorList>
            <person name="Hahn C."/>
            <person name="Resl P."/>
        </authorList>
    </citation>
    <scope>NUCLEOTIDE SEQUENCE [LARGE SCALE GENOMIC DNA]</scope>
    <source>
        <strain evidence="8">EGGRZ-B1_66</strain>
        <tissue evidence="8">Body</tissue>
    </source>
</reference>
<evidence type="ECO:0000313" key="9">
    <source>
        <dbReference type="Proteomes" id="UP001626550"/>
    </source>
</evidence>
<feature type="non-terminal residue" evidence="8">
    <location>
        <position position="372"/>
    </location>
</feature>
<evidence type="ECO:0000256" key="2">
    <source>
        <dbReference type="ARBA" id="ARBA00022737"/>
    </source>
</evidence>
<dbReference type="CDD" id="cd12415">
    <property type="entry name" value="RRM3_RBM28_like"/>
    <property type="match status" value="1"/>
</dbReference>
<keyword evidence="3 5" id="KW-0694">RNA-binding</keyword>
<feature type="domain" description="RRM" evidence="7">
    <location>
        <begin position="224"/>
        <end position="310"/>
    </location>
</feature>
<evidence type="ECO:0000256" key="3">
    <source>
        <dbReference type="ARBA" id="ARBA00022884"/>
    </source>
</evidence>
<dbReference type="CDD" id="cd12416">
    <property type="entry name" value="RRM4_RBM28_like"/>
    <property type="match status" value="1"/>
</dbReference>
<name>A0ABD2PN49_9PLAT</name>
<keyword evidence="4" id="KW-0539">Nucleus</keyword>
<evidence type="ECO:0000256" key="4">
    <source>
        <dbReference type="ARBA" id="ARBA00023242"/>
    </source>
</evidence>
<dbReference type="InterPro" id="IPR000504">
    <property type="entry name" value="RRM_dom"/>
</dbReference>
<dbReference type="FunFam" id="3.30.70.330:FF:000182">
    <property type="entry name" value="RNA-binding motif protein 28"/>
    <property type="match status" value="1"/>
</dbReference>
<evidence type="ECO:0000256" key="5">
    <source>
        <dbReference type="PROSITE-ProRule" id="PRU00176"/>
    </source>
</evidence>
<dbReference type="Proteomes" id="UP001626550">
    <property type="component" value="Unassembled WGS sequence"/>
</dbReference>
<evidence type="ECO:0000313" key="8">
    <source>
        <dbReference type="EMBL" id="KAL3308112.1"/>
    </source>
</evidence>
<feature type="domain" description="RRM" evidence="7">
    <location>
        <begin position="68"/>
        <end position="154"/>
    </location>
</feature>
<dbReference type="EMBL" id="JBJKFK010005845">
    <property type="protein sequence ID" value="KAL3308112.1"/>
    <property type="molecule type" value="Genomic_DNA"/>
</dbReference>
<dbReference type="GO" id="GO:0003723">
    <property type="term" value="F:RNA binding"/>
    <property type="evidence" value="ECO:0007669"/>
    <property type="project" value="UniProtKB-UniRule"/>
</dbReference>
<accession>A0ABD2PN49</accession>
<dbReference type="Gene3D" id="3.30.70.330">
    <property type="match status" value="2"/>
</dbReference>
<comment type="subcellular location">
    <subcellularLocation>
        <location evidence="1">Nucleus</location>
    </subcellularLocation>
</comment>
<evidence type="ECO:0000256" key="6">
    <source>
        <dbReference type="SAM" id="MobiDB-lite"/>
    </source>
</evidence>
<keyword evidence="2" id="KW-0677">Repeat</keyword>
<proteinExistence type="predicted"/>
<dbReference type="InterPro" id="IPR012677">
    <property type="entry name" value="Nucleotide-bd_a/b_plait_sf"/>
</dbReference>
<dbReference type="PANTHER" id="PTHR48039:SF5">
    <property type="entry name" value="RNA-BINDING PROTEIN 28"/>
    <property type="match status" value="1"/>
</dbReference>
<feature type="region of interest" description="Disordered" evidence="6">
    <location>
        <begin position="1"/>
        <end position="48"/>
    </location>
</feature>
<sequence length="372" mass="42997">MRIKEVKSVPVKLPKKRHDPVKLREKPPLKRKIEKKSNKSQPVAKKKRFDKKIIKKGPKFGNDIDQNCTIFIRNVPFDVSEDELKEFFSQFDGVTVVMAVLVRDKDSKLPKGTAFVKFSNLFEAETIVKEAQDPFKQTKFNLKGRQLVISLAIAREEAQKIATVSKTPDTSLSGRNLHLARVGMIRPNSKEAESISKRDMQMREQLLVQKEQKLRDPYIFVSPNRLCIRNLPKSVDDSELKKIILANIDNKRAWITECRVMKNLQENDRSLGYAFVNFTQHKDALETLNKFNNNSTIFESKVPIVEFSLENQRALDKKQRRQQNNEQDKNQLFKVMKKKKAVKGLLGTSTRILPKKLKNAKKRHSYRGPASI</sequence>
<dbReference type="AlphaFoldDB" id="A0ABD2PN49"/>
<dbReference type="GO" id="GO:0005634">
    <property type="term" value="C:nucleus"/>
    <property type="evidence" value="ECO:0007669"/>
    <property type="project" value="UniProtKB-SubCell"/>
</dbReference>